<accession>A0AAW3JQP4</accession>
<evidence type="ECO:0000259" key="1">
    <source>
        <dbReference type="Pfam" id="PF13304"/>
    </source>
</evidence>
<dbReference type="Proteomes" id="UP000050833">
    <property type="component" value="Unassembled WGS sequence"/>
</dbReference>
<keyword evidence="3" id="KW-1185">Reference proteome</keyword>
<dbReference type="GO" id="GO:0016887">
    <property type="term" value="F:ATP hydrolysis activity"/>
    <property type="evidence" value="ECO:0007669"/>
    <property type="project" value="InterPro"/>
</dbReference>
<dbReference type="PANTHER" id="PTHR43581">
    <property type="entry name" value="ATP/GTP PHOSPHATASE"/>
    <property type="match status" value="1"/>
</dbReference>
<dbReference type="Pfam" id="PF13304">
    <property type="entry name" value="AAA_21"/>
    <property type="match status" value="1"/>
</dbReference>
<evidence type="ECO:0000313" key="2">
    <source>
        <dbReference type="EMBL" id="KQC84059.1"/>
    </source>
</evidence>
<reference evidence="2 3" key="1">
    <citation type="submission" date="2015-10" db="EMBL/GenBank/DDBJ databases">
        <title>Butyribacter intestini gen. nov., sp. nov., a butyric acid-producing bacterium of the family Lachnospiraceae isolated from the human faeces.</title>
        <authorList>
            <person name="Zou Y."/>
            <person name="Xue W."/>
            <person name="Luo G."/>
            <person name="Lv M."/>
        </authorList>
    </citation>
    <scope>NUCLEOTIDE SEQUENCE [LARGE SCALE GENOMIC DNA]</scope>
    <source>
        <strain evidence="2 3">TF01-11</strain>
    </source>
</reference>
<proteinExistence type="predicted"/>
<feature type="domain" description="ATPase AAA-type core" evidence="1">
    <location>
        <begin position="24"/>
        <end position="316"/>
    </location>
</feature>
<sequence>MLSELNIEKYRGIDSLKLEDLGRVNVIAGENNTGKTSILEVIESLERPNDLRAWRLIGRREGNSMRISTTSYDTMKSLFPINNENKKTSIVYSGEYNNKLFTVELTGEFSDTILNDEQLEKIRGYRHDYGTTEYEHNEYEVSLLDIYYKINGENFGSDKIYNVQRGFATSTDIIASIVENVVYVSPTQHANNSFYLNALMTDPKLYEQFVEIMKEFDPDFVSINSVEDEMTRSRKYVVLSKKFNEGLLLNAYGDGMKKAMLLLSALLKAKDGILLLDEFETAIHVSVMGKVFKWIIENAAKLNVQIFMTSHSLEAINSVLKCCPDMQKDIRMITLVNTEDGVKARNVDALKAIQLMDEYGLELR</sequence>
<organism evidence="2 3">
    <name type="scientific">Butyribacter intestini</name>
    <dbReference type="NCBI Taxonomy" id="1703332"/>
    <lineage>
        <taxon>Bacteria</taxon>
        <taxon>Bacillati</taxon>
        <taxon>Bacillota</taxon>
        <taxon>Clostridia</taxon>
        <taxon>Lachnospirales</taxon>
        <taxon>Lachnospiraceae</taxon>
        <taxon>Butyribacter</taxon>
    </lineage>
</organism>
<dbReference type="Gene3D" id="3.40.50.300">
    <property type="entry name" value="P-loop containing nucleotide triphosphate hydrolases"/>
    <property type="match status" value="1"/>
</dbReference>
<gene>
    <name evidence="2" type="ORF">APZ18_15340</name>
</gene>
<dbReference type="GO" id="GO:0005524">
    <property type="term" value="F:ATP binding"/>
    <property type="evidence" value="ECO:0007669"/>
    <property type="project" value="InterPro"/>
</dbReference>
<name>A0AAW3JQP4_9FIRM</name>
<dbReference type="PANTHER" id="PTHR43581:SF4">
    <property type="entry name" value="ATP_GTP PHOSPHATASE"/>
    <property type="match status" value="1"/>
</dbReference>
<dbReference type="InterPro" id="IPR027417">
    <property type="entry name" value="P-loop_NTPase"/>
</dbReference>
<comment type="caution">
    <text evidence="2">The sequence shown here is derived from an EMBL/GenBank/DDBJ whole genome shotgun (WGS) entry which is preliminary data.</text>
</comment>
<dbReference type="RefSeq" id="WP_055946737.1">
    <property type="nucleotide sequence ID" value="NZ_JAQDCV010000011.1"/>
</dbReference>
<dbReference type="SUPFAM" id="SSF52540">
    <property type="entry name" value="P-loop containing nucleoside triphosphate hydrolases"/>
    <property type="match status" value="1"/>
</dbReference>
<dbReference type="InterPro" id="IPR051396">
    <property type="entry name" value="Bact_Antivir_Def_Nuclease"/>
</dbReference>
<dbReference type="EMBL" id="LLKB01000008">
    <property type="protein sequence ID" value="KQC84059.1"/>
    <property type="molecule type" value="Genomic_DNA"/>
</dbReference>
<protein>
    <recommendedName>
        <fullName evidence="1">ATPase AAA-type core domain-containing protein</fullName>
    </recommendedName>
</protein>
<dbReference type="InterPro" id="IPR003959">
    <property type="entry name" value="ATPase_AAA_core"/>
</dbReference>
<evidence type="ECO:0000313" key="3">
    <source>
        <dbReference type="Proteomes" id="UP000050833"/>
    </source>
</evidence>
<dbReference type="AlphaFoldDB" id="A0AAW3JQP4"/>